<dbReference type="STRING" id="872965.SE16_13290"/>
<dbReference type="GO" id="GO:0035312">
    <property type="term" value="F:5'-3' DNA exonuclease activity"/>
    <property type="evidence" value="ECO:0007669"/>
    <property type="project" value="TreeGrafter"/>
</dbReference>
<dbReference type="SUPFAM" id="SSF89550">
    <property type="entry name" value="PHP domain-like"/>
    <property type="match status" value="1"/>
</dbReference>
<reference evidence="3 5" key="2">
    <citation type="submission" date="2015-07" db="EMBL/GenBank/DDBJ databases">
        <title>Whole genome sequence of Ardenticatena maritima DSM 23922.</title>
        <authorList>
            <person name="Hemp J."/>
            <person name="Ward L.M."/>
            <person name="Pace L.A."/>
            <person name="Fischer W.W."/>
        </authorList>
    </citation>
    <scope>NUCLEOTIDE SEQUENCE [LARGE SCALE GENOMIC DNA]</scope>
    <source>
        <strain evidence="3 5">110S</strain>
    </source>
</reference>
<gene>
    <name evidence="2" type="ORF">ARMA_1445</name>
    <name evidence="3" type="ORF">SE16_13290</name>
</gene>
<feature type="domain" description="Polymerase/histidinol phosphatase N-terminal" evidence="1">
    <location>
        <begin position="3"/>
        <end position="66"/>
    </location>
</feature>
<dbReference type="EMBL" id="BBZA01000106">
    <property type="protein sequence ID" value="GAP63022.1"/>
    <property type="molecule type" value="Genomic_DNA"/>
</dbReference>
<reference evidence="4" key="3">
    <citation type="submission" date="2015-08" db="EMBL/GenBank/DDBJ databases">
        <title>Draft Genome Sequence of a Heterotrophic Facultative Anaerobic Bacterium Ardenticatena maritima Strain 110S.</title>
        <authorList>
            <person name="Kawaichi S."/>
            <person name="Yoshida T."/>
            <person name="Sako Y."/>
            <person name="Nakamura R."/>
        </authorList>
    </citation>
    <scope>NUCLEOTIDE SEQUENCE [LARGE SCALE GENOMIC DNA]</scope>
    <source>
        <strain evidence="4">110S</strain>
    </source>
</reference>
<proteinExistence type="predicted"/>
<dbReference type="Pfam" id="PF02811">
    <property type="entry name" value="PHP"/>
    <property type="match status" value="1"/>
</dbReference>
<dbReference type="EMBL" id="LGKN01000009">
    <property type="protein sequence ID" value="KPL86304.1"/>
    <property type="molecule type" value="Genomic_DNA"/>
</dbReference>
<name>A0A0M8K8N8_9CHLR</name>
<dbReference type="AlphaFoldDB" id="A0A0M8K8N8"/>
<comment type="caution">
    <text evidence="2">The sequence shown here is derived from an EMBL/GenBank/DDBJ whole genome shotgun (WGS) entry which is preliminary data.</text>
</comment>
<dbReference type="Proteomes" id="UP000050502">
    <property type="component" value="Unassembled WGS sequence"/>
</dbReference>
<dbReference type="RefSeq" id="WP_054492895.1">
    <property type="nucleotide sequence ID" value="NZ_BBZA01000106.1"/>
</dbReference>
<evidence type="ECO:0000313" key="4">
    <source>
        <dbReference type="Proteomes" id="UP000037784"/>
    </source>
</evidence>
<dbReference type="CDD" id="cd07432">
    <property type="entry name" value="PHP_HisPPase"/>
    <property type="match status" value="1"/>
</dbReference>
<dbReference type="InParanoid" id="A0A0M8K8N8"/>
<protein>
    <recommendedName>
        <fullName evidence="1">Polymerase/histidinol phosphatase N-terminal domain-containing protein</fullName>
    </recommendedName>
</protein>
<sequence length="220" mass="24480">MKFDLHMHTFHSPDCLSTYEAIIAAVQRRGLDGIAITDHNTIRGALEMRERAPFPVIVGEEVATAEGDVIGYFIEEEIPRGLSVEETIERIHAQGGLVAIPHPLDTLRGSSSIGREALLRVIDQVDIIEGFNARCLRQDDNAQARTIAAEYGKPLSAGSDAHHPSEIGNGYVDIPPFTSPQTFLDALRRGRWGGRPSGWHVKWYSTWPKILRKVRPPRQT</sequence>
<dbReference type="InterPro" id="IPR052018">
    <property type="entry name" value="PHP_domain"/>
</dbReference>
<dbReference type="PANTHER" id="PTHR42924">
    <property type="entry name" value="EXONUCLEASE"/>
    <property type="match status" value="1"/>
</dbReference>
<organism evidence="2 4">
    <name type="scientific">Ardenticatena maritima</name>
    <dbReference type="NCBI Taxonomy" id="872965"/>
    <lineage>
        <taxon>Bacteria</taxon>
        <taxon>Bacillati</taxon>
        <taxon>Chloroflexota</taxon>
        <taxon>Ardenticatenia</taxon>
        <taxon>Ardenticatenales</taxon>
        <taxon>Ardenticatenaceae</taxon>
        <taxon>Ardenticatena</taxon>
    </lineage>
</organism>
<reference evidence="2 4" key="1">
    <citation type="journal article" date="2015" name="Genome Announc.">
        <title>Draft Genome Sequence of a Heterotrophic Facultative Anaerobic Thermophilic Bacterium, Ardenticatena maritima Strain 110ST.</title>
        <authorList>
            <person name="Kawaichi S."/>
            <person name="Yoshida T."/>
            <person name="Sako Y."/>
            <person name="Nakamura R."/>
        </authorList>
    </citation>
    <scope>NUCLEOTIDE SEQUENCE [LARGE SCALE GENOMIC DNA]</scope>
    <source>
        <strain evidence="2 4">110S</strain>
    </source>
</reference>
<keyword evidence="4" id="KW-1185">Reference proteome</keyword>
<accession>A0A0M8K8N8</accession>
<dbReference type="SMART" id="SM00481">
    <property type="entry name" value="POLIIIAc"/>
    <property type="match status" value="1"/>
</dbReference>
<dbReference type="Gene3D" id="3.20.20.140">
    <property type="entry name" value="Metal-dependent hydrolases"/>
    <property type="match status" value="1"/>
</dbReference>
<dbReference type="Proteomes" id="UP000037784">
    <property type="component" value="Unassembled WGS sequence"/>
</dbReference>
<dbReference type="Pfam" id="PF13263">
    <property type="entry name" value="PHP_C"/>
    <property type="match status" value="1"/>
</dbReference>
<evidence type="ECO:0000313" key="3">
    <source>
        <dbReference type="EMBL" id="KPL86304.1"/>
    </source>
</evidence>
<dbReference type="OrthoDB" id="9804333at2"/>
<evidence type="ECO:0000259" key="1">
    <source>
        <dbReference type="SMART" id="SM00481"/>
    </source>
</evidence>
<dbReference type="GO" id="GO:0004534">
    <property type="term" value="F:5'-3' RNA exonuclease activity"/>
    <property type="evidence" value="ECO:0007669"/>
    <property type="project" value="TreeGrafter"/>
</dbReference>
<dbReference type="InterPro" id="IPR004013">
    <property type="entry name" value="PHP_dom"/>
</dbReference>
<dbReference type="InterPro" id="IPR003141">
    <property type="entry name" value="Pol/His_phosphatase_N"/>
</dbReference>
<dbReference type="PANTHER" id="PTHR42924:SF3">
    <property type="entry name" value="POLYMERASE_HISTIDINOL PHOSPHATASE N-TERMINAL DOMAIN-CONTAINING PROTEIN"/>
    <property type="match status" value="1"/>
</dbReference>
<evidence type="ECO:0000313" key="2">
    <source>
        <dbReference type="EMBL" id="GAP63022.1"/>
    </source>
</evidence>
<evidence type="ECO:0000313" key="5">
    <source>
        <dbReference type="Proteomes" id="UP000050502"/>
    </source>
</evidence>
<dbReference type="InterPro" id="IPR016195">
    <property type="entry name" value="Pol/histidinol_Pase-like"/>
</dbReference>